<evidence type="ECO:0000256" key="1">
    <source>
        <dbReference type="ARBA" id="ARBA00004123"/>
    </source>
</evidence>
<comment type="similarity">
    <text evidence="2">Belongs to the NOC2 family.</text>
</comment>
<dbReference type="EMBL" id="AZBU02000001">
    <property type="protein sequence ID" value="TMS34960.1"/>
    <property type="molecule type" value="Genomic_DNA"/>
</dbReference>
<dbReference type="GO" id="GO:0005730">
    <property type="term" value="C:nucleolus"/>
    <property type="evidence" value="ECO:0007669"/>
    <property type="project" value="TreeGrafter"/>
</dbReference>
<dbReference type="STRING" id="34508.A0A4U8UP80"/>
<dbReference type="GO" id="GO:0030690">
    <property type="term" value="C:Noc1p-Noc2p complex"/>
    <property type="evidence" value="ECO:0007669"/>
    <property type="project" value="TreeGrafter"/>
</dbReference>
<dbReference type="PANTHER" id="PTHR12687:SF4">
    <property type="entry name" value="NUCLEOLAR COMPLEX PROTEIN 2 HOMOLOG"/>
    <property type="match status" value="1"/>
</dbReference>
<evidence type="ECO:0000313" key="5">
    <source>
        <dbReference type="EMBL" id="TMS34960.1"/>
    </source>
</evidence>
<dbReference type="InterPro" id="IPR005343">
    <property type="entry name" value="Noc2"/>
</dbReference>
<organism evidence="5 6">
    <name type="scientific">Steinernema carpocapsae</name>
    <name type="common">Entomopathogenic nematode</name>
    <dbReference type="NCBI Taxonomy" id="34508"/>
    <lineage>
        <taxon>Eukaryota</taxon>
        <taxon>Metazoa</taxon>
        <taxon>Ecdysozoa</taxon>
        <taxon>Nematoda</taxon>
        <taxon>Chromadorea</taxon>
        <taxon>Rhabditida</taxon>
        <taxon>Tylenchina</taxon>
        <taxon>Panagrolaimomorpha</taxon>
        <taxon>Strongyloidoidea</taxon>
        <taxon>Steinernematidae</taxon>
        <taxon>Steinernema</taxon>
    </lineage>
</organism>
<dbReference type="GO" id="GO:0030691">
    <property type="term" value="C:Noc2p-Noc3p complex"/>
    <property type="evidence" value="ECO:0007669"/>
    <property type="project" value="TreeGrafter"/>
</dbReference>
<feature type="region of interest" description="Disordered" evidence="4">
    <location>
        <begin position="1"/>
        <end position="36"/>
    </location>
</feature>
<dbReference type="InterPro" id="IPR016024">
    <property type="entry name" value="ARM-type_fold"/>
</dbReference>
<dbReference type="GO" id="GO:0042273">
    <property type="term" value="P:ribosomal large subunit biogenesis"/>
    <property type="evidence" value="ECO:0007669"/>
    <property type="project" value="TreeGrafter"/>
</dbReference>
<evidence type="ECO:0000256" key="3">
    <source>
        <dbReference type="ARBA" id="ARBA00023242"/>
    </source>
</evidence>
<dbReference type="GO" id="GO:0042393">
    <property type="term" value="F:histone binding"/>
    <property type="evidence" value="ECO:0007669"/>
    <property type="project" value="TreeGrafter"/>
</dbReference>
<dbReference type="Pfam" id="PF03715">
    <property type="entry name" value="Noc2"/>
    <property type="match status" value="1"/>
</dbReference>
<evidence type="ECO:0000256" key="4">
    <source>
        <dbReference type="SAM" id="MobiDB-lite"/>
    </source>
</evidence>
<feature type="compositionally biased region" description="Acidic residues" evidence="4">
    <location>
        <begin position="187"/>
        <end position="213"/>
    </location>
</feature>
<gene>
    <name evidence="5" type="ORF">L596_002453</name>
</gene>
<protein>
    <submittedName>
        <fullName evidence="5">Uncharacterized protein</fullName>
    </submittedName>
</protein>
<reference evidence="5 6" key="1">
    <citation type="journal article" date="2015" name="Genome Biol.">
        <title>Comparative genomics of Steinernema reveals deeply conserved gene regulatory networks.</title>
        <authorList>
            <person name="Dillman A.R."/>
            <person name="Macchietto M."/>
            <person name="Porter C.F."/>
            <person name="Rogers A."/>
            <person name="Williams B."/>
            <person name="Antoshechkin I."/>
            <person name="Lee M.M."/>
            <person name="Goodwin Z."/>
            <person name="Lu X."/>
            <person name="Lewis E.E."/>
            <person name="Goodrich-Blair H."/>
            <person name="Stock S.P."/>
            <person name="Adams B.J."/>
            <person name="Sternberg P.W."/>
            <person name="Mortazavi A."/>
        </authorList>
    </citation>
    <scope>NUCLEOTIDE SEQUENCE [LARGE SCALE GENOMIC DNA]</scope>
    <source>
        <strain evidence="5 6">ALL</strain>
    </source>
</reference>
<keyword evidence="3" id="KW-0539">Nucleus</keyword>
<sequence length="662" mass="76377">MGKKKTVAPKKKKAPVASKPDENEDFSGDEKSHHEELMKIAENDPEFMEFLKEHDADLLDTQDMEEEEEVKEEEPMEQTSTIAGRKLRLRKDGDGRKIVDDDVVDFIEDGIKVDAETGQLKAQERVVHLAVKCFVACVARVGVKMDPPEFVVENQQVFERVVRMCFQQLTPVFYNLLGQVEKRTEEVREESDEDAEDEKIGDEDDEDDAEDSASEVASEQDYEKPVQAVDAVPTEIFKHWKKFSPLVKQFLQHLMMFLDEVRHDDVIFSTLKVIEQLAEIYIHYKVMRKRLVKSLIKIWSQKTERCRLMAFVALSKFCKLNDTIVPIVLKSCYVSYISNVRVVTPETLPLISLMQRTYAELAMIRPSITYPYMFVYIRQCSIHIRNAMIAKRKDMVRTVYNWQFVQSLYLWCEVIGKASKYHGREKNYQSIEELIFPLTQVVTATMKLFPSAKLLPLRLHCVRMFVQLQKSCDVFIPSLYHCAELLDNLIETTQKKPKTMNANFVGIRCILKASDTLLVDDAYRRAASEGLHELMLDSAYELATDSGFPDVVVPVDAKIRAFLKKSRSANDKTLFKDLLKVMREHAEHVNLVVLAKQVDLNDPASMESIHLALGMNSPLVKFYHTWKVQKEAQRKVLEDAQKSAEEEEKRMNKARKVEINGE</sequence>
<feature type="compositionally biased region" description="Basic residues" evidence="4">
    <location>
        <begin position="1"/>
        <end position="14"/>
    </location>
</feature>
<comment type="subcellular location">
    <subcellularLocation>
        <location evidence="1">Nucleus</location>
    </subcellularLocation>
</comment>
<comment type="caution">
    <text evidence="5">The sequence shown here is derived from an EMBL/GenBank/DDBJ whole genome shotgun (WGS) entry which is preliminary data.</text>
</comment>
<feature type="region of interest" description="Disordered" evidence="4">
    <location>
        <begin position="184"/>
        <end position="225"/>
    </location>
</feature>
<reference evidence="5 6" key="2">
    <citation type="journal article" date="2019" name="G3 (Bethesda)">
        <title>Hybrid Assembly of the Genome of the Entomopathogenic Nematode Steinernema carpocapsae Identifies the X-Chromosome.</title>
        <authorList>
            <person name="Serra L."/>
            <person name="Macchietto M."/>
            <person name="Macias-Munoz A."/>
            <person name="McGill C.J."/>
            <person name="Rodriguez I.M."/>
            <person name="Rodriguez B."/>
            <person name="Murad R."/>
            <person name="Mortazavi A."/>
        </authorList>
    </citation>
    <scope>NUCLEOTIDE SEQUENCE [LARGE SCALE GENOMIC DNA]</scope>
    <source>
        <strain evidence="5 6">ALL</strain>
    </source>
</reference>
<dbReference type="PANTHER" id="PTHR12687">
    <property type="entry name" value="NUCLEOLAR COMPLEX 2 AND RAD4-RELATED"/>
    <property type="match status" value="1"/>
</dbReference>
<accession>A0A4U8UP80</accession>
<dbReference type="GO" id="GO:0005654">
    <property type="term" value="C:nucleoplasm"/>
    <property type="evidence" value="ECO:0007669"/>
    <property type="project" value="TreeGrafter"/>
</dbReference>
<name>A0A4U8UP80_STECR</name>
<dbReference type="OrthoDB" id="10266662at2759"/>
<dbReference type="SUPFAM" id="SSF48371">
    <property type="entry name" value="ARM repeat"/>
    <property type="match status" value="1"/>
</dbReference>
<dbReference type="GO" id="GO:0003714">
    <property type="term" value="F:transcription corepressor activity"/>
    <property type="evidence" value="ECO:0007669"/>
    <property type="project" value="TreeGrafter"/>
</dbReference>
<evidence type="ECO:0000256" key="2">
    <source>
        <dbReference type="ARBA" id="ARBA00005907"/>
    </source>
</evidence>
<dbReference type="Proteomes" id="UP000298663">
    <property type="component" value="Unassembled WGS sequence"/>
</dbReference>
<proteinExistence type="inferred from homology"/>
<keyword evidence="6" id="KW-1185">Reference proteome</keyword>
<dbReference type="GO" id="GO:0000122">
    <property type="term" value="P:negative regulation of transcription by RNA polymerase II"/>
    <property type="evidence" value="ECO:0007669"/>
    <property type="project" value="TreeGrafter"/>
</dbReference>
<feature type="region of interest" description="Disordered" evidence="4">
    <location>
        <begin position="639"/>
        <end position="662"/>
    </location>
</feature>
<dbReference type="AlphaFoldDB" id="A0A4U8UP80"/>
<evidence type="ECO:0000313" key="6">
    <source>
        <dbReference type="Proteomes" id="UP000298663"/>
    </source>
</evidence>